<dbReference type="Proteomes" id="UP000251197">
    <property type="component" value="Unassembled WGS sequence"/>
</dbReference>
<dbReference type="Gene3D" id="3.40.50.360">
    <property type="match status" value="1"/>
</dbReference>
<organism evidence="1 2">
    <name type="scientific">Cedecea neteri</name>
    <dbReference type="NCBI Taxonomy" id="158822"/>
    <lineage>
        <taxon>Bacteria</taxon>
        <taxon>Pseudomonadati</taxon>
        <taxon>Pseudomonadota</taxon>
        <taxon>Gammaproteobacteria</taxon>
        <taxon>Enterobacterales</taxon>
        <taxon>Enterobacteriaceae</taxon>
        <taxon>Cedecea</taxon>
    </lineage>
</organism>
<protein>
    <recommendedName>
        <fullName evidence="3">FMN-dependent NADPH-azoreductase</fullName>
    </recommendedName>
</protein>
<dbReference type="SUPFAM" id="SSF52218">
    <property type="entry name" value="Flavoproteins"/>
    <property type="match status" value="1"/>
</dbReference>
<evidence type="ECO:0000313" key="1">
    <source>
        <dbReference type="EMBL" id="SQC92720.1"/>
    </source>
</evidence>
<evidence type="ECO:0008006" key="3">
    <source>
        <dbReference type="Google" id="ProtNLM"/>
    </source>
</evidence>
<evidence type="ECO:0000313" key="2">
    <source>
        <dbReference type="Proteomes" id="UP000251197"/>
    </source>
</evidence>
<proteinExistence type="predicted"/>
<accession>A0A2X3KYS5</accession>
<gene>
    <name evidence="1" type="ORF">NCTC12120_05920</name>
</gene>
<sequence>MKTLRFVGIAGSLRMDSASRALLNSIREMLPEQSHFSVLDIGALEHYCQDLEKTEFT</sequence>
<name>A0A2X3KYS5_9ENTR</name>
<dbReference type="InterPro" id="IPR029039">
    <property type="entry name" value="Flavoprotein-like_sf"/>
</dbReference>
<dbReference type="AlphaFoldDB" id="A0A2X3KYS5"/>
<dbReference type="EMBL" id="UAVU01000009">
    <property type="protein sequence ID" value="SQC92720.1"/>
    <property type="molecule type" value="Genomic_DNA"/>
</dbReference>
<reference evidence="1 2" key="1">
    <citation type="submission" date="2018-06" db="EMBL/GenBank/DDBJ databases">
        <authorList>
            <consortium name="Pathogen Informatics"/>
            <person name="Doyle S."/>
        </authorList>
    </citation>
    <scope>NUCLEOTIDE SEQUENCE [LARGE SCALE GENOMIC DNA]</scope>
    <source>
        <strain evidence="1 2">NCTC12120</strain>
    </source>
</reference>